<evidence type="ECO:0000313" key="10">
    <source>
        <dbReference type="Proteomes" id="UP000015101"/>
    </source>
</evidence>
<dbReference type="CTD" id="20215000"/>
<dbReference type="Pfam" id="PF05920">
    <property type="entry name" value="Homeobox_KN"/>
    <property type="match status" value="1"/>
</dbReference>
<evidence type="ECO:0000256" key="3">
    <source>
        <dbReference type="ARBA" id="ARBA00023125"/>
    </source>
</evidence>
<dbReference type="PROSITE" id="PS50071">
    <property type="entry name" value="HOMEOBOX_2"/>
    <property type="match status" value="1"/>
</dbReference>
<dbReference type="GeneID" id="20215000"/>
<proteinExistence type="inferred from homology"/>
<dbReference type="EnsemblMetazoa" id="HelroT74370">
    <property type="protein sequence ID" value="HelroP74370"/>
    <property type="gene ID" value="HelroG74370"/>
</dbReference>
<dbReference type="CDD" id="cd00086">
    <property type="entry name" value="homeodomain"/>
    <property type="match status" value="1"/>
</dbReference>
<dbReference type="PROSITE" id="PS00027">
    <property type="entry name" value="HOMEOBOX_1"/>
    <property type="match status" value="1"/>
</dbReference>
<dbReference type="GO" id="GO:0003677">
    <property type="term" value="F:DNA binding"/>
    <property type="evidence" value="ECO:0007669"/>
    <property type="project" value="UniProtKB-UniRule"/>
</dbReference>
<reference evidence="10" key="1">
    <citation type="submission" date="2012-12" db="EMBL/GenBank/DDBJ databases">
        <authorList>
            <person name="Hellsten U."/>
            <person name="Grimwood J."/>
            <person name="Chapman J.A."/>
            <person name="Shapiro H."/>
            <person name="Aerts A."/>
            <person name="Otillar R.P."/>
            <person name="Terry A.Y."/>
            <person name="Boore J.L."/>
            <person name="Simakov O."/>
            <person name="Marletaz F."/>
            <person name="Cho S.-J."/>
            <person name="Edsinger-Gonzales E."/>
            <person name="Havlak P."/>
            <person name="Kuo D.-H."/>
            <person name="Larsson T."/>
            <person name="Lv J."/>
            <person name="Arendt D."/>
            <person name="Savage R."/>
            <person name="Osoegawa K."/>
            <person name="de Jong P."/>
            <person name="Lindberg D.R."/>
            <person name="Seaver E.C."/>
            <person name="Weisblat D.A."/>
            <person name="Putnam N.H."/>
            <person name="Grigoriev I.V."/>
            <person name="Rokhsar D.S."/>
        </authorList>
    </citation>
    <scope>NUCLEOTIDE SEQUENCE</scope>
</reference>
<dbReference type="SMART" id="SM00389">
    <property type="entry name" value="HOX"/>
    <property type="match status" value="1"/>
</dbReference>
<evidence type="ECO:0000313" key="8">
    <source>
        <dbReference type="EMBL" id="ESO08729.1"/>
    </source>
</evidence>
<evidence type="ECO:0000313" key="9">
    <source>
        <dbReference type="EnsemblMetazoa" id="HelroP74370"/>
    </source>
</evidence>
<dbReference type="GO" id="GO:0000981">
    <property type="term" value="F:DNA-binding transcription factor activity, RNA polymerase II-specific"/>
    <property type="evidence" value="ECO:0007669"/>
    <property type="project" value="InterPro"/>
</dbReference>
<dbReference type="eggNOG" id="KOG0773">
    <property type="taxonomic scope" value="Eukaryota"/>
</dbReference>
<dbReference type="InterPro" id="IPR008422">
    <property type="entry name" value="KN_HD"/>
</dbReference>
<dbReference type="EMBL" id="AMQM01003029">
    <property type="status" value="NOT_ANNOTATED_CDS"/>
    <property type="molecule type" value="Genomic_DNA"/>
</dbReference>
<dbReference type="GO" id="GO:0005634">
    <property type="term" value="C:nucleus"/>
    <property type="evidence" value="ECO:0007669"/>
    <property type="project" value="UniProtKB-SubCell"/>
</dbReference>
<keyword evidence="4 6" id="KW-0371">Homeobox</keyword>
<dbReference type="KEGG" id="hro:HELRODRAFT_74370"/>
<dbReference type="AlphaFoldDB" id="T1G1Q2"/>
<keyword evidence="10" id="KW-1185">Reference proteome</keyword>
<dbReference type="OMA" id="HGKNPYP"/>
<protein>
    <recommendedName>
        <fullName evidence="7">Homeobox domain-containing protein</fullName>
    </recommendedName>
</protein>
<feature type="domain" description="Homeobox" evidence="7">
    <location>
        <begin position="1"/>
        <end position="64"/>
    </location>
</feature>
<dbReference type="Proteomes" id="UP000015101">
    <property type="component" value="Unassembled WGS sequence"/>
</dbReference>
<dbReference type="SUPFAM" id="SSF46689">
    <property type="entry name" value="Homeodomain-like"/>
    <property type="match status" value="1"/>
</dbReference>
<accession>T1G1Q2</accession>
<reference evidence="9" key="3">
    <citation type="submission" date="2015-06" db="UniProtKB">
        <authorList>
            <consortium name="EnsemblMetazoa"/>
        </authorList>
    </citation>
    <scope>IDENTIFICATION</scope>
</reference>
<evidence type="ECO:0000256" key="6">
    <source>
        <dbReference type="PROSITE-ProRule" id="PRU00108"/>
    </source>
</evidence>
<evidence type="ECO:0000259" key="7">
    <source>
        <dbReference type="PROSITE" id="PS50071"/>
    </source>
</evidence>
<name>T1G1Q2_HELRO</name>
<dbReference type="EMBL" id="KB096023">
    <property type="protein sequence ID" value="ESO08729.1"/>
    <property type="molecule type" value="Genomic_DNA"/>
</dbReference>
<dbReference type="PANTHER" id="PTHR11211">
    <property type="entry name" value="IROQUOIS-CLASS HOMEODOMAIN PROTEIN IRX"/>
    <property type="match status" value="1"/>
</dbReference>
<gene>
    <name evidence="9" type="primary">20215000</name>
    <name evidence="8" type="ORF">HELRODRAFT_74370</name>
</gene>
<dbReference type="InterPro" id="IPR009057">
    <property type="entry name" value="Homeodomain-like_sf"/>
</dbReference>
<organism evidence="9 10">
    <name type="scientific">Helobdella robusta</name>
    <name type="common">Californian leech</name>
    <dbReference type="NCBI Taxonomy" id="6412"/>
    <lineage>
        <taxon>Eukaryota</taxon>
        <taxon>Metazoa</taxon>
        <taxon>Spiralia</taxon>
        <taxon>Lophotrochozoa</taxon>
        <taxon>Annelida</taxon>
        <taxon>Clitellata</taxon>
        <taxon>Hirudinea</taxon>
        <taxon>Rhynchobdellida</taxon>
        <taxon>Glossiphoniidae</taxon>
        <taxon>Helobdella</taxon>
    </lineage>
</organism>
<keyword evidence="3 6" id="KW-0238">DNA-binding</keyword>
<dbReference type="HOGENOM" id="CLU_049543_14_0_1"/>
<evidence type="ECO:0000256" key="2">
    <source>
        <dbReference type="ARBA" id="ARBA00008446"/>
    </source>
</evidence>
<evidence type="ECO:0000256" key="1">
    <source>
        <dbReference type="ARBA" id="ARBA00004123"/>
    </source>
</evidence>
<evidence type="ECO:0000256" key="4">
    <source>
        <dbReference type="ARBA" id="ARBA00023155"/>
    </source>
</evidence>
<dbReference type="OrthoDB" id="5399138at2759"/>
<dbReference type="InParanoid" id="T1G1Q2"/>
<keyword evidence="5 6" id="KW-0539">Nucleus</keyword>
<dbReference type="InterPro" id="IPR001356">
    <property type="entry name" value="HD"/>
</dbReference>
<sequence>ISDPTKRKTVDRESSATLKTWLASHGKNPYPSKHEKIALAIATKMSLTQISTWFANARRRLKKE</sequence>
<dbReference type="RefSeq" id="XP_009012751.1">
    <property type="nucleotide sequence ID" value="XM_009014503.1"/>
</dbReference>
<reference evidence="8 10" key="2">
    <citation type="journal article" date="2013" name="Nature">
        <title>Insights into bilaterian evolution from three spiralian genomes.</title>
        <authorList>
            <person name="Simakov O."/>
            <person name="Marletaz F."/>
            <person name="Cho S.J."/>
            <person name="Edsinger-Gonzales E."/>
            <person name="Havlak P."/>
            <person name="Hellsten U."/>
            <person name="Kuo D.H."/>
            <person name="Larsson T."/>
            <person name="Lv J."/>
            <person name="Arendt D."/>
            <person name="Savage R."/>
            <person name="Osoegawa K."/>
            <person name="de Jong P."/>
            <person name="Grimwood J."/>
            <person name="Chapman J.A."/>
            <person name="Shapiro H."/>
            <person name="Aerts A."/>
            <person name="Otillar R.P."/>
            <person name="Terry A.Y."/>
            <person name="Boore J.L."/>
            <person name="Grigoriev I.V."/>
            <person name="Lindberg D.R."/>
            <person name="Seaver E.C."/>
            <person name="Weisblat D.A."/>
            <person name="Putnam N.H."/>
            <person name="Rokhsar D.S."/>
        </authorList>
    </citation>
    <scope>NUCLEOTIDE SEQUENCE</scope>
</reference>
<dbReference type="InterPro" id="IPR017970">
    <property type="entry name" value="Homeobox_CS"/>
</dbReference>
<comment type="similarity">
    <text evidence="2">Belongs to the TALE/IRO homeobox family.</text>
</comment>
<dbReference type="Gene3D" id="1.10.10.60">
    <property type="entry name" value="Homeodomain-like"/>
    <property type="match status" value="1"/>
</dbReference>
<comment type="subcellular location">
    <subcellularLocation>
        <location evidence="1 6">Nucleus</location>
    </subcellularLocation>
</comment>
<dbReference type="PANTHER" id="PTHR11211:SF40">
    <property type="entry name" value="MIRROR, ISOFORM C"/>
    <property type="match status" value="1"/>
</dbReference>
<evidence type="ECO:0000256" key="5">
    <source>
        <dbReference type="ARBA" id="ARBA00023242"/>
    </source>
</evidence>